<evidence type="ECO:0000313" key="3">
    <source>
        <dbReference type="Proteomes" id="UP000239485"/>
    </source>
</evidence>
<accession>A0A2S6IV51</accession>
<evidence type="ECO:0000313" key="2">
    <source>
        <dbReference type="EMBL" id="PPK98088.1"/>
    </source>
</evidence>
<proteinExistence type="predicted"/>
<dbReference type="Proteomes" id="UP000239485">
    <property type="component" value="Unassembled WGS sequence"/>
</dbReference>
<keyword evidence="3" id="KW-1185">Reference proteome</keyword>
<reference evidence="2 3" key="1">
    <citation type="submission" date="2018-02" db="EMBL/GenBank/DDBJ databases">
        <title>Genomic Encyclopedia of Archaeal and Bacterial Type Strains, Phase II (KMG-II): from individual species to whole genera.</title>
        <authorList>
            <person name="Goeker M."/>
        </authorList>
    </citation>
    <scope>NUCLEOTIDE SEQUENCE [LARGE SCALE GENOMIC DNA]</scope>
    <source>
        <strain evidence="2 3">DSM 22857</strain>
    </source>
</reference>
<comment type="caution">
    <text evidence="2">The sequence shown here is derived from an EMBL/GenBank/DDBJ whole genome shotgun (WGS) entry which is preliminary data.</text>
</comment>
<gene>
    <name evidence="2" type="ORF">CLV92_102241</name>
</gene>
<organism evidence="2 3">
    <name type="scientific">Kineococcus xinjiangensis</name>
    <dbReference type="NCBI Taxonomy" id="512762"/>
    <lineage>
        <taxon>Bacteria</taxon>
        <taxon>Bacillati</taxon>
        <taxon>Actinomycetota</taxon>
        <taxon>Actinomycetes</taxon>
        <taxon>Kineosporiales</taxon>
        <taxon>Kineosporiaceae</taxon>
        <taxon>Kineococcus</taxon>
    </lineage>
</organism>
<dbReference type="AlphaFoldDB" id="A0A2S6IV51"/>
<feature type="region of interest" description="Disordered" evidence="1">
    <location>
        <begin position="1"/>
        <end position="29"/>
    </location>
</feature>
<dbReference type="EMBL" id="PTJD01000002">
    <property type="protein sequence ID" value="PPK98088.1"/>
    <property type="molecule type" value="Genomic_DNA"/>
</dbReference>
<sequence length="29" mass="3157">MTVARTISTHRLAPVESTHRLAPVDEGNP</sequence>
<evidence type="ECO:0000256" key="1">
    <source>
        <dbReference type="SAM" id="MobiDB-lite"/>
    </source>
</evidence>
<name>A0A2S6IV51_9ACTN</name>
<protein>
    <submittedName>
        <fullName evidence="2">Uncharacterized protein</fullName>
    </submittedName>
</protein>